<dbReference type="Proteomes" id="UP000035682">
    <property type="component" value="Unplaced"/>
</dbReference>
<name>A0A090LC04_STRRB</name>
<evidence type="ECO:0000313" key="3">
    <source>
        <dbReference type="Proteomes" id="UP000035682"/>
    </source>
</evidence>
<evidence type="ECO:0000313" key="2">
    <source>
        <dbReference type="EMBL" id="CEF67282.1"/>
    </source>
</evidence>
<proteinExistence type="predicted"/>
<accession>A0A090LC04</accession>
<dbReference type="WBParaSite" id="SRAE_2000194600.1">
    <property type="protein sequence ID" value="SRAE_2000194600.1"/>
    <property type="gene ID" value="WBGene00262153"/>
</dbReference>
<organism evidence="2">
    <name type="scientific">Strongyloides ratti</name>
    <name type="common">Parasitic roundworm</name>
    <dbReference type="NCBI Taxonomy" id="34506"/>
    <lineage>
        <taxon>Eukaryota</taxon>
        <taxon>Metazoa</taxon>
        <taxon>Ecdysozoa</taxon>
        <taxon>Nematoda</taxon>
        <taxon>Chromadorea</taxon>
        <taxon>Rhabditida</taxon>
        <taxon>Tylenchina</taxon>
        <taxon>Panagrolaimomorpha</taxon>
        <taxon>Strongyloidoidea</taxon>
        <taxon>Strongyloididae</taxon>
        <taxon>Strongyloides</taxon>
    </lineage>
</organism>
<dbReference type="AlphaFoldDB" id="A0A090LC04"/>
<evidence type="ECO:0000313" key="5">
    <source>
        <dbReference type="WormBase" id="SRAE_2000194600"/>
    </source>
</evidence>
<dbReference type="EMBL" id="LN609529">
    <property type="protein sequence ID" value="CEF67282.1"/>
    <property type="molecule type" value="Genomic_DNA"/>
</dbReference>
<dbReference type="STRING" id="34506.A0A090LC04"/>
<reference evidence="2 3" key="1">
    <citation type="submission" date="2014-09" db="EMBL/GenBank/DDBJ databases">
        <authorList>
            <person name="Martin A.A."/>
        </authorList>
    </citation>
    <scope>NUCLEOTIDE SEQUENCE</scope>
    <source>
        <strain evidence="3">ED321</strain>
        <strain evidence="2">ED321 Heterogonic</strain>
    </source>
</reference>
<sequence>MNPSNIGYNNGTVNLKNRERLLRNSLGESFENQVQKLKLTELHVHNILMNILHDEPIDSFDFSHISTRRVTRALEKELEEKRKYDEKNEDKNNDLNNTIFDMDFSEDEELDTEYNPLQTVNNVENTNFVLQNYHLRDWNNDANYPNTRSRHNESAYYMSDDYRFFDSTISMYDDDPIYRDFLTNLDNNEQYDYSQDEEDDPEFDPSQEPNFFENFDDDDESVKISKSEIKQFVEDLDTPNFITDVIVVSPSNDINEDSNSNISKQITPTTSNDHENECILKKQARRLVPVSPDEYKFYDFSNSASLIHGKGVMTKDEQEQFITQTEMLTQLLLQFIVCYYFDEIDNNYINTYKAMLDDLLYYQISSPSNSLIRKVRNIASAVNHCQTLTNLRVDQFDHQLMFPDALHHTSFKPVHVYSAIVLATSDALMYPKLLPFQKFYKSSVQGNVFTRSEISLMKFALVRIKESQRTSKNVKSPKTTEQLRWRISSARNSKNKEINSVQFALQNKISCFDDYTKKHSEFNGIIRASFDVGQVLCPLHWLEKWMPEWLRVLKTKIIQGEYMKTFPNLVIPQNTLSEGTKPQNICLPLVNKVSVVPQIVIPQGVKVAQPIQVIHLNEIPQVVQMPVVNNYVSQNTVFQSEVVK</sequence>
<dbReference type="CTD" id="36379647"/>
<dbReference type="RefSeq" id="XP_024506482.1">
    <property type="nucleotide sequence ID" value="XM_024652958.1"/>
</dbReference>
<evidence type="ECO:0000313" key="4">
    <source>
        <dbReference type="WBParaSite" id="SRAE_2000194600.1"/>
    </source>
</evidence>
<keyword evidence="3" id="KW-1185">Reference proteome</keyword>
<feature type="compositionally biased region" description="Acidic residues" evidence="1">
    <location>
        <begin position="194"/>
        <end position="205"/>
    </location>
</feature>
<reference evidence="4" key="2">
    <citation type="submission" date="2020-12" db="UniProtKB">
        <authorList>
            <consortium name="WormBaseParasite"/>
        </authorList>
    </citation>
    <scope>IDENTIFICATION</scope>
</reference>
<dbReference type="WormBase" id="SRAE_2000194600">
    <property type="protein sequence ID" value="SRP08221"/>
    <property type="gene ID" value="WBGene00262153"/>
</dbReference>
<feature type="region of interest" description="Disordered" evidence="1">
    <location>
        <begin position="191"/>
        <end position="217"/>
    </location>
</feature>
<protein>
    <submittedName>
        <fullName evidence="2 4">Uncharacterized protein</fullName>
    </submittedName>
</protein>
<dbReference type="GeneID" id="36379647"/>
<gene>
    <name evidence="2 4 5" type="ORF">SRAE_2000194600</name>
</gene>
<evidence type="ECO:0000256" key="1">
    <source>
        <dbReference type="SAM" id="MobiDB-lite"/>
    </source>
</evidence>